<dbReference type="EMBL" id="LFYR01000850">
    <property type="protein sequence ID" value="KMZ68270.1"/>
    <property type="molecule type" value="Genomic_DNA"/>
</dbReference>
<dbReference type="PANTHER" id="PTHR31286:SF180">
    <property type="entry name" value="OS10G0362600 PROTEIN"/>
    <property type="match status" value="1"/>
</dbReference>
<protein>
    <submittedName>
        <fullName evidence="1">Uncharacterized protein</fullName>
    </submittedName>
</protein>
<dbReference type="InterPro" id="IPR040256">
    <property type="entry name" value="At4g02000-like"/>
</dbReference>
<accession>A0A0K9PJ58</accession>
<keyword evidence="2" id="KW-1185">Reference proteome</keyword>
<evidence type="ECO:0000313" key="2">
    <source>
        <dbReference type="Proteomes" id="UP000036987"/>
    </source>
</evidence>
<proteinExistence type="predicted"/>
<organism evidence="1 2">
    <name type="scientific">Zostera marina</name>
    <name type="common">Eelgrass</name>
    <dbReference type="NCBI Taxonomy" id="29655"/>
    <lineage>
        <taxon>Eukaryota</taxon>
        <taxon>Viridiplantae</taxon>
        <taxon>Streptophyta</taxon>
        <taxon>Embryophyta</taxon>
        <taxon>Tracheophyta</taxon>
        <taxon>Spermatophyta</taxon>
        <taxon>Magnoliopsida</taxon>
        <taxon>Liliopsida</taxon>
        <taxon>Zosteraceae</taxon>
        <taxon>Zostera</taxon>
    </lineage>
</organism>
<dbReference type="Proteomes" id="UP000036987">
    <property type="component" value="Unassembled WGS sequence"/>
</dbReference>
<dbReference type="AlphaFoldDB" id="A0A0K9PJ58"/>
<reference evidence="2" key="1">
    <citation type="journal article" date="2016" name="Nature">
        <title>The genome of the seagrass Zostera marina reveals angiosperm adaptation to the sea.</title>
        <authorList>
            <person name="Olsen J.L."/>
            <person name="Rouze P."/>
            <person name="Verhelst B."/>
            <person name="Lin Y.-C."/>
            <person name="Bayer T."/>
            <person name="Collen J."/>
            <person name="Dattolo E."/>
            <person name="De Paoli E."/>
            <person name="Dittami S."/>
            <person name="Maumus F."/>
            <person name="Michel G."/>
            <person name="Kersting A."/>
            <person name="Lauritano C."/>
            <person name="Lohaus R."/>
            <person name="Toepel M."/>
            <person name="Tonon T."/>
            <person name="Vanneste K."/>
            <person name="Amirebrahimi M."/>
            <person name="Brakel J."/>
            <person name="Bostroem C."/>
            <person name="Chovatia M."/>
            <person name="Grimwood J."/>
            <person name="Jenkins J.W."/>
            <person name="Jueterbock A."/>
            <person name="Mraz A."/>
            <person name="Stam W.T."/>
            <person name="Tice H."/>
            <person name="Bornberg-Bauer E."/>
            <person name="Green P.J."/>
            <person name="Pearson G.A."/>
            <person name="Procaccini G."/>
            <person name="Duarte C.M."/>
            <person name="Schmutz J."/>
            <person name="Reusch T.B.H."/>
            <person name="Van de Peer Y."/>
        </authorList>
    </citation>
    <scope>NUCLEOTIDE SEQUENCE [LARGE SCALE GENOMIC DNA]</scope>
    <source>
        <strain evidence="2">cv. Finnish</strain>
    </source>
</reference>
<dbReference type="OrthoDB" id="1112099at2759"/>
<evidence type="ECO:0000313" key="1">
    <source>
        <dbReference type="EMBL" id="KMZ68270.1"/>
    </source>
</evidence>
<sequence>MAEILHLKTAIQGLIFYSGGGYTVVRSWSSGIHLEKEDFDELPIWVVLPEFPSTMWDGAIFSSIGSRLGVPLEMDGLTAQGPLTEVARLKVMMKGSSDFLSMMGFTMVNEVGVETNITVDIINRFPPPRCVNC</sequence>
<name>A0A0K9PJ58_ZOSMR</name>
<comment type="caution">
    <text evidence="1">The sequence shown here is derived from an EMBL/GenBank/DDBJ whole genome shotgun (WGS) entry which is preliminary data.</text>
</comment>
<gene>
    <name evidence="1" type="ORF">ZOSMA_243G00100</name>
</gene>
<dbReference type="PANTHER" id="PTHR31286">
    <property type="entry name" value="GLYCINE-RICH CELL WALL STRUCTURAL PROTEIN 1.8-LIKE"/>
    <property type="match status" value="1"/>
</dbReference>